<protein>
    <recommendedName>
        <fullName evidence="2">protein-tyrosine-phosphatase</fullName>
        <ecNumber evidence="2">3.1.3.48</ecNumber>
    </recommendedName>
</protein>
<comment type="caution">
    <text evidence="5">The sequence shown here is derived from an EMBL/GenBank/DDBJ whole genome shotgun (WGS) entry which is preliminary data.</text>
</comment>
<evidence type="ECO:0000256" key="2">
    <source>
        <dbReference type="ARBA" id="ARBA00013064"/>
    </source>
</evidence>
<dbReference type="AlphaFoldDB" id="A0A8J6TNJ2"/>
<comment type="similarity">
    <text evidence="1">Belongs to the metallo-dependent hydrolases superfamily. CpsB/CapC family.</text>
</comment>
<dbReference type="Proteomes" id="UP000603434">
    <property type="component" value="Unassembled WGS sequence"/>
</dbReference>
<gene>
    <name evidence="5" type="ORF">H8E23_15320</name>
</gene>
<dbReference type="Gene3D" id="3.20.20.140">
    <property type="entry name" value="Metal-dependent hydrolases"/>
    <property type="match status" value="1"/>
</dbReference>
<name>A0A8J6TNJ2_9BACT</name>
<evidence type="ECO:0000313" key="6">
    <source>
        <dbReference type="Proteomes" id="UP000603434"/>
    </source>
</evidence>
<sequence length="271" mass="29395">MIDIHCHILPGLDDGPESLGEALDMSRAAATDGVKVIVAAPHFKPGTYEFSGPGILESINTLEVALKNAGIDIRIVPGAEVTVSPEMPKYLKQQRHLTINSNGRYFLAEFSPYSVPANWDTFLLSLLRSGLAPIIAHPERNFWFMHHPEALAAAVQSGILVQITAMSITGAFGVAARDFSAYLLRHNLVHAIASDGHSADLRPPRLAEAVGLAADIIGPERANALVTSIPQAIIEGQDIPVPEPFEYYACGREQKRSWFQRASSFLPRIGV</sequence>
<dbReference type="InterPro" id="IPR016195">
    <property type="entry name" value="Pol/histidinol_Pase-like"/>
</dbReference>
<accession>A0A8J6TNJ2</accession>
<dbReference type="PIRSF" id="PIRSF016557">
    <property type="entry name" value="Caps_synth_CpsB"/>
    <property type="match status" value="1"/>
</dbReference>
<reference evidence="5 6" key="1">
    <citation type="submission" date="2020-08" db="EMBL/GenBank/DDBJ databases">
        <title>Bridging the membrane lipid divide: bacteria of the FCB group superphylum have the potential to synthesize archaeal ether lipids.</title>
        <authorList>
            <person name="Villanueva L."/>
            <person name="Von Meijenfeldt F.A.B."/>
            <person name="Westbye A.B."/>
            <person name="Yadav S."/>
            <person name="Hopmans E.C."/>
            <person name="Dutilh B.E."/>
            <person name="Sinninghe Damste J.S."/>
        </authorList>
    </citation>
    <scope>NUCLEOTIDE SEQUENCE [LARGE SCALE GENOMIC DNA]</scope>
    <source>
        <strain evidence="5">NIOZ-UU30</strain>
    </source>
</reference>
<comment type="catalytic activity">
    <reaction evidence="4">
        <text>O-phospho-L-tyrosyl-[protein] + H2O = L-tyrosyl-[protein] + phosphate</text>
        <dbReference type="Rhea" id="RHEA:10684"/>
        <dbReference type="Rhea" id="RHEA-COMP:10136"/>
        <dbReference type="Rhea" id="RHEA-COMP:20101"/>
        <dbReference type="ChEBI" id="CHEBI:15377"/>
        <dbReference type="ChEBI" id="CHEBI:43474"/>
        <dbReference type="ChEBI" id="CHEBI:46858"/>
        <dbReference type="ChEBI" id="CHEBI:61978"/>
        <dbReference type="EC" id="3.1.3.48"/>
    </reaction>
</comment>
<evidence type="ECO:0000256" key="4">
    <source>
        <dbReference type="ARBA" id="ARBA00051722"/>
    </source>
</evidence>
<dbReference type="EMBL" id="JACNJH010000216">
    <property type="protein sequence ID" value="MBC8362753.1"/>
    <property type="molecule type" value="Genomic_DNA"/>
</dbReference>
<dbReference type="PANTHER" id="PTHR39181">
    <property type="entry name" value="TYROSINE-PROTEIN PHOSPHATASE YWQE"/>
    <property type="match status" value="1"/>
</dbReference>
<dbReference type="GO" id="GO:0004725">
    <property type="term" value="F:protein tyrosine phosphatase activity"/>
    <property type="evidence" value="ECO:0007669"/>
    <property type="project" value="UniProtKB-EC"/>
</dbReference>
<evidence type="ECO:0000256" key="1">
    <source>
        <dbReference type="ARBA" id="ARBA00005750"/>
    </source>
</evidence>
<organism evidence="5 6">
    <name type="scientific">Candidatus Desulfatibia profunda</name>
    <dbReference type="NCBI Taxonomy" id="2841695"/>
    <lineage>
        <taxon>Bacteria</taxon>
        <taxon>Pseudomonadati</taxon>
        <taxon>Thermodesulfobacteriota</taxon>
        <taxon>Desulfobacteria</taxon>
        <taxon>Desulfobacterales</taxon>
        <taxon>Desulfobacterales incertae sedis</taxon>
        <taxon>Candidatus Desulfatibia</taxon>
    </lineage>
</organism>
<keyword evidence="3" id="KW-0378">Hydrolase</keyword>
<dbReference type="PANTHER" id="PTHR39181:SF1">
    <property type="entry name" value="TYROSINE-PROTEIN PHOSPHATASE YWQE"/>
    <property type="match status" value="1"/>
</dbReference>
<dbReference type="GO" id="GO:0030145">
    <property type="term" value="F:manganese ion binding"/>
    <property type="evidence" value="ECO:0007669"/>
    <property type="project" value="InterPro"/>
</dbReference>
<proteinExistence type="inferred from homology"/>
<dbReference type="Pfam" id="PF19567">
    <property type="entry name" value="CpsB_CapC"/>
    <property type="match status" value="1"/>
</dbReference>
<dbReference type="SUPFAM" id="SSF89550">
    <property type="entry name" value="PHP domain-like"/>
    <property type="match status" value="1"/>
</dbReference>
<evidence type="ECO:0000256" key="3">
    <source>
        <dbReference type="ARBA" id="ARBA00022801"/>
    </source>
</evidence>
<dbReference type="EC" id="3.1.3.48" evidence="2"/>
<evidence type="ECO:0000313" key="5">
    <source>
        <dbReference type="EMBL" id="MBC8362753.1"/>
    </source>
</evidence>
<dbReference type="InterPro" id="IPR016667">
    <property type="entry name" value="Caps_polysacc_synth_CpsB/CapC"/>
</dbReference>